<protein>
    <submittedName>
        <fullName evidence="1">Uncharacterized protein</fullName>
    </submittedName>
</protein>
<organism evidence="1 2">
    <name type="scientific">Sphaerodactylus townsendi</name>
    <dbReference type="NCBI Taxonomy" id="933632"/>
    <lineage>
        <taxon>Eukaryota</taxon>
        <taxon>Metazoa</taxon>
        <taxon>Chordata</taxon>
        <taxon>Craniata</taxon>
        <taxon>Vertebrata</taxon>
        <taxon>Euteleostomi</taxon>
        <taxon>Lepidosauria</taxon>
        <taxon>Squamata</taxon>
        <taxon>Bifurcata</taxon>
        <taxon>Gekkota</taxon>
        <taxon>Sphaerodactylidae</taxon>
        <taxon>Sphaerodactylus</taxon>
    </lineage>
</organism>
<proteinExistence type="predicted"/>
<accession>A0ACB8E4S3</accession>
<dbReference type="EMBL" id="CM037630">
    <property type="protein sequence ID" value="KAH7987375.1"/>
    <property type="molecule type" value="Genomic_DNA"/>
</dbReference>
<sequence length="195" mass="22418">MSLHKERVAGPVSLPGKRGDRGAKKSPHRPPGEKERGRSYPSLLSDPAGFLCFLCMQAASHRAQCGVCTQLWLRRPLLLIHPSLWGCNSCRAFWIRTVARRMESAHSSSLILQPTDKRQAMVRRESVINLENFRKQYARRRWKLAQSIVTLCNHLSRSLMRKAHLVQEESLRNCESDHEEDLATRHRLRRSSSIS</sequence>
<reference evidence="1" key="1">
    <citation type="submission" date="2021-08" db="EMBL/GenBank/DDBJ databases">
        <title>The first chromosome-level gecko genome reveals the dynamic sex chromosomes of Neotropical dwarf geckos (Sphaerodactylidae: Sphaerodactylus).</title>
        <authorList>
            <person name="Pinto B.J."/>
            <person name="Keating S.E."/>
            <person name="Gamble T."/>
        </authorList>
    </citation>
    <scope>NUCLEOTIDE SEQUENCE</scope>
    <source>
        <strain evidence="1">TG3544</strain>
    </source>
</reference>
<gene>
    <name evidence="1" type="ORF">K3G42_003946</name>
</gene>
<dbReference type="Proteomes" id="UP000827872">
    <property type="component" value="Linkage Group LG17"/>
</dbReference>
<name>A0ACB8E4S3_9SAUR</name>
<comment type="caution">
    <text evidence="1">The sequence shown here is derived from an EMBL/GenBank/DDBJ whole genome shotgun (WGS) entry which is preliminary data.</text>
</comment>
<keyword evidence="2" id="KW-1185">Reference proteome</keyword>
<evidence type="ECO:0000313" key="1">
    <source>
        <dbReference type="EMBL" id="KAH7987375.1"/>
    </source>
</evidence>
<evidence type="ECO:0000313" key="2">
    <source>
        <dbReference type="Proteomes" id="UP000827872"/>
    </source>
</evidence>